<dbReference type="Proteomes" id="UP000002624">
    <property type="component" value="Unassembled WGS sequence"/>
</dbReference>
<sequence>MDEFTAIATSVPNRRLPSQAERSSHICSSRCGHLVSRRTEIGMGMEFEPKRNDDQSNWDNTRIGLDGIPGEEGVIYWKKQNGTREIGTVVSIAVAAAAAAVGDDGLL</sequence>
<reference evidence="3" key="1">
    <citation type="submission" date="2009-05" db="EMBL/GenBank/DDBJ databases">
        <title>The genome sequence of Ajellomyces capsulatus strain H143.</title>
        <authorList>
            <person name="Champion M."/>
            <person name="Cuomo C.A."/>
            <person name="Ma L.-J."/>
            <person name="Henn M.R."/>
            <person name="Sil A."/>
            <person name="Goldman B."/>
            <person name="Young S.K."/>
            <person name="Kodira C.D."/>
            <person name="Zeng Q."/>
            <person name="Koehrsen M."/>
            <person name="Alvarado L."/>
            <person name="Berlin A.M."/>
            <person name="Borenstein D."/>
            <person name="Chen Z."/>
            <person name="Engels R."/>
            <person name="Freedman E."/>
            <person name="Gellesch M."/>
            <person name="Goldberg J."/>
            <person name="Griggs A."/>
            <person name="Gujja S."/>
            <person name="Heiman D.I."/>
            <person name="Hepburn T.A."/>
            <person name="Howarth C."/>
            <person name="Jen D."/>
            <person name="Larson L."/>
            <person name="Lewis B."/>
            <person name="Mehta T."/>
            <person name="Park D."/>
            <person name="Pearson M."/>
            <person name="Roberts A."/>
            <person name="Saif S."/>
            <person name="Shea T.D."/>
            <person name="Shenoy N."/>
            <person name="Sisk P."/>
            <person name="Stolte C."/>
            <person name="Sykes S."/>
            <person name="Walk T."/>
            <person name="White J."/>
            <person name="Yandava C."/>
            <person name="Klein B."/>
            <person name="McEwen J.G."/>
            <person name="Puccia R."/>
            <person name="Goldman G.H."/>
            <person name="Felipe M.S."/>
            <person name="Nino-Vega G."/>
            <person name="San-Blas G."/>
            <person name="Taylor J.W."/>
            <person name="Mendoza L."/>
            <person name="Galagan J.E."/>
            <person name="Nusbaum C."/>
            <person name="Birren B.W."/>
        </authorList>
    </citation>
    <scope>NUCLEOTIDE SEQUENCE [LARGE SCALE GENOMIC DNA]</scope>
    <source>
        <strain evidence="3">H143</strain>
    </source>
</reference>
<evidence type="ECO:0000313" key="3">
    <source>
        <dbReference type="Proteomes" id="UP000002624"/>
    </source>
</evidence>
<gene>
    <name evidence="2" type="ORF">HCDG_01834</name>
</gene>
<organism evidence="2 3">
    <name type="scientific">Ajellomyces capsulatus (strain H143)</name>
    <name type="common">Darling's disease fungus</name>
    <name type="synonym">Histoplasma capsulatum</name>
    <dbReference type="NCBI Taxonomy" id="544712"/>
    <lineage>
        <taxon>Eukaryota</taxon>
        <taxon>Fungi</taxon>
        <taxon>Dikarya</taxon>
        <taxon>Ascomycota</taxon>
        <taxon>Pezizomycotina</taxon>
        <taxon>Eurotiomycetes</taxon>
        <taxon>Eurotiomycetidae</taxon>
        <taxon>Onygenales</taxon>
        <taxon>Ajellomycetaceae</taxon>
        <taxon>Histoplasma</taxon>
    </lineage>
</organism>
<dbReference type="EMBL" id="GG692420">
    <property type="protein sequence ID" value="EER43804.1"/>
    <property type="molecule type" value="Genomic_DNA"/>
</dbReference>
<dbReference type="HOGENOM" id="CLU_2209247_0_0_1"/>
<proteinExistence type="predicted"/>
<accession>C6H5Y3</accession>
<evidence type="ECO:0000313" key="2">
    <source>
        <dbReference type="EMBL" id="EER43804.1"/>
    </source>
</evidence>
<dbReference type="AlphaFoldDB" id="C6H5Y3"/>
<evidence type="ECO:0000256" key="1">
    <source>
        <dbReference type="SAM" id="MobiDB-lite"/>
    </source>
</evidence>
<protein>
    <submittedName>
        <fullName evidence="2">Uncharacterized protein</fullName>
    </submittedName>
</protein>
<feature type="region of interest" description="Disordered" evidence="1">
    <location>
        <begin position="1"/>
        <end position="22"/>
    </location>
</feature>
<name>C6H5Y3_AJECH</name>
<dbReference type="VEuPathDB" id="FungiDB:HCDG_01834"/>